<dbReference type="InterPro" id="IPR039143">
    <property type="entry name" value="GNPNAT1-like"/>
</dbReference>
<dbReference type="CDD" id="cd04301">
    <property type="entry name" value="NAT_SF"/>
    <property type="match status" value="1"/>
</dbReference>
<dbReference type="HOGENOM" id="CLU_056607_3_1_9"/>
<dbReference type="Proteomes" id="UP000000271">
    <property type="component" value="Chromosome"/>
</dbReference>
<dbReference type="PANTHER" id="PTHR13355:SF11">
    <property type="entry name" value="GLUCOSAMINE 6-PHOSPHATE N-ACETYLTRANSFERASE"/>
    <property type="match status" value="1"/>
</dbReference>
<dbReference type="AlphaFoldDB" id="D6XZ15"/>
<dbReference type="STRING" id="439292.Bsel_2809"/>
<dbReference type="Gene3D" id="3.40.630.30">
    <property type="match status" value="1"/>
</dbReference>
<dbReference type="GO" id="GO:0004343">
    <property type="term" value="F:glucosamine 6-phosphate N-acetyltransferase activity"/>
    <property type="evidence" value="ECO:0007669"/>
    <property type="project" value="TreeGrafter"/>
</dbReference>
<dbReference type="InterPro" id="IPR000182">
    <property type="entry name" value="GNAT_dom"/>
</dbReference>
<accession>D6XZ15</accession>
<dbReference type="Pfam" id="PF13673">
    <property type="entry name" value="Acetyltransf_10"/>
    <property type="match status" value="1"/>
</dbReference>
<sequence>MEWHCKAFQDLSAAELYRILDARVQVFVVEQNCPYPEIDGKDPESVHLYATENGEVVAYARLLPAGLSYTEPSIGRVLVKEELRKTGLGKTLMNRSMASMQELWEVDVIKIQAQDYARPFYASFGFEPISDVYPEDGIPHVDMLWHRQ</sequence>
<dbReference type="PROSITE" id="PS51186">
    <property type="entry name" value="GNAT"/>
    <property type="match status" value="1"/>
</dbReference>
<reference evidence="2" key="1">
    <citation type="submission" date="2009-10" db="EMBL/GenBank/DDBJ databases">
        <title>Complete sequence of Bacillus selenitireducens MLS10.</title>
        <authorList>
            <consortium name="US DOE Joint Genome Institute"/>
            <person name="Lucas S."/>
            <person name="Copeland A."/>
            <person name="Lapidus A."/>
            <person name="Glavina del Rio T."/>
            <person name="Dalin E."/>
            <person name="Tice H."/>
            <person name="Bruce D."/>
            <person name="Goodwin L."/>
            <person name="Pitluck S."/>
            <person name="Sims D."/>
            <person name="Brettin T."/>
            <person name="Detter J.C."/>
            <person name="Han C."/>
            <person name="Larimer F."/>
            <person name="Land M."/>
            <person name="Hauser L."/>
            <person name="Kyrpides N."/>
            <person name="Ovchinnikova G."/>
            <person name="Stolz J."/>
        </authorList>
    </citation>
    <scope>NUCLEOTIDE SEQUENCE [LARGE SCALE GENOMIC DNA]</scope>
    <source>
        <strain evidence="2">MLS10</strain>
    </source>
</reference>
<feature type="domain" description="N-acetyltransferase" evidence="1">
    <location>
        <begin position="6"/>
        <end position="148"/>
    </location>
</feature>
<name>D6XZ15_BACIE</name>
<dbReference type="SUPFAM" id="SSF55729">
    <property type="entry name" value="Acyl-CoA N-acyltransferases (Nat)"/>
    <property type="match status" value="1"/>
</dbReference>
<dbReference type="EMBL" id="CP001791">
    <property type="protein sequence ID" value="ADI00300.1"/>
    <property type="molecule type" value="Genomic_DNA"/>
</dbReference>
<dbReference type="OrthoDB" id="9796171at2"/>
<organism evidence="2 3">
    <name type="scientific">Bacillus selenitireducens (strain ATCC 700615 / DSM 15326 / MLS10)</name>
    <dbReference type="NCBI Taxonomy" id="439292"/>
    <lineage>
        <taxon>Bacteria</taxon>
        <taxon>Bacillati</taxon>
        <taxon>Bacillota</taxon>
        <taxon>Bacilli</taxon>
        <taxon>Bacillales</taxon>
        <taxon>Bacillaceae</taxon>
        <taxon>Salisediminibacterium</taxon>
    </lineage>
</organism>
<dbReference type="KEGG" id="bse:Bsel_2809"/>
<dbReference type="eggNOG" id="COG2153">
    <property type="taxonomic scope" value="Bacteria"/>
</dbReference>
<evidence type="ECO:0000313" key="3">
    <source>
        <dbReference type="Proteomes" id="UP000000271"/>
    </source>
</evidence>
<protein>
    <submittedName>
        <fullName evidence="2">GCN5-related N-acetyltransferase</fullName>
    </submittedName>
</protein>
<dbReference type="RefSeq" id="WP_013173713.1">
    <property type="nucleotide sequence ID" value="NC_014219.1"/>
</dbReference>
<gene>
    <name evidence="2" type="ordered locus">Bsel_2809</name>
</gene>
<proteinExistence type="predicted"/>
<keyword evidence="3" id="KW-1185">Reference proteome</keyword>
<dbReference type="InterPro" id="IPR016181">
    <property type="entry name" value="Acyl_CoA_acyltransferase"/>
</dbReference>
<dbReference type="PANTHER" id="PTHR13355">
    <property type="entry name" value="GLUCOSAMINE 6-PHOSPHATE N-ACETYLTRANSFERASE"/>
    <property type="match status" value="1"/>
</dbReference>
<evidence type="ECO:0000313" key="2">
    <source>
        <dbReference type="EMBL" id="ADI00300.1"/>
    </source>
</evidence>
<evidence type="ECO:0000259" key="1">
    <source>
        <dbReference type="PROSITE" id="PS51186"/>
    </source>
</evidence>